<accession>A0A2D0ZN79</accession>
<evidence type="ECO:0000313" key="2">
    <source>
        <dbReference type="Proteomes" id="UP000231419"/>
    </source>
</evidence>
<protein>
    <submittedName>
        <fullName evidence="1">Uncharacterized protein</fullName>
    </submittedName>
</protein>
<keyword evidence="2" id="KW-1185">Reference proteome</keyword>
<proteinExistence type="predicted"/>
<organism evidence="1 2">
    <name type="scientific">Rhodococcus phage Trina</name>
    <dbReference type="NCBI Taxonomy" id="2027905"/>
    <lineage>
        <taxon>Viruses</taxon>
        <taxon>Duplodnaviria</taxon>
        <taxon>Heunggongvirae</taxon>
        <taxon>Uroviricota</taxon>
        <taxon>Caudoviricetes</taxon>
        <taxon>Trinavirus</taxon>
        <taxon>Trinavirus trina</taxon>
    </lineage>
</organism>
<gene>
    <name evidence="1" type="ORF">SEA_TRINA_271</name>
</gene>
<evidence type="ECO:0000313" key="1">
    <source>
        <dbReference type="EMBL" id="ASZ75049.1"/>
    </source>
</evidence>
<name>A0A2D0ZN79_9CAUD</name>
<reference evidence="2" key="1">
    <citation type="submission" date="2017-08" db="EMBL/GenBank/DDBJ databases">
        <authorList>
            <person name="de Groot N.N."/>
        </authorList>
    </citation>
    <scope>NUCLEOTIDE SEQUENCE [LARGE SCALE GENOMIC DNA]</scope>
</reference>
<dbReference type="EMBL" id="MF668286">
    <property type="protein sequence ID" value="ASZ75049.1"/>
    <property type="molecule type" value="Genomic_DNA"/>
</dbReference>
<sequence>MSERKVDARQYKGFTIETIEQDSGRKTYDIRDSNGNIVEWAAYNLSVAKATVNAILESNKG</sequence>
<dbReference type="Proteomes" id="UP000231419">
    <property type="component" value="Segment"/>
</dbReference>